<dbReference type="Proteomes" id="UP000001882">
    <property type="component" value="Chromosome"/>
</dbReference>
<dbReference type="CDD" id="cd04487">
    <property type="entry name" value="RecJ_OBF2_like"/>
    <property type="match status" value="1"/>
</dbReference>
<dbReference type="Pfam" id="PF01368">
    <property type="entry name" value="DHH"/>
    <property type="match status" value="1"/>
</dbReference>
<sequence length="703" mass="76565">MSPECSSCHGKGFIVKGETPCENCNGTGKVKSVNLVGMTEKDLKSLLGGGFCPKCKGSGKIQVREKCQACGGSGKAPVCEVCGKAVAPGQEFCNECRNVRPVYKLSGACDVSDLDIGKTYLGKVANLADFGVFVNLNDQTKGLIHSSNVSRTYVPGEEVQVMINSIKPNGNFDLKPQNFKEIKIVNVEKNLPRRKSSDVAKFIGKTVCISGEVVQVKQTSGPTIFTIADEDGTVSCAAFTEAGMRAYPDIGLETMAKAVGDIELHNGAIQMEVLELKKLSDAEAAPIKETIERSIDARAAPAKVEFLVKSEALEKLRPQMEKVAKHIRRAILKSQPIIVRHHADADGICAGVAVEKACLPLIKAQGDSDAEYHFFSRSPSKAPFYELEDINKDLTMALEDHERFGQAMPLIILMDNGSTEEDLDAYKYAKVYGIDLLVVDHHHPDEIVDQYLIAHVNPYHAGSDFGITAGMLGTELARMINPDVENKIRHLAAVAAVGDRSEAPERAQYLALVGEKYPEEELKKMALALDYEQFWLRYNDGKGIVDDILNFNDEKRHNALVSLLCEQAAKMIGDQLDASMPHVKTMDLPSGAVLNVIDVENYAHKFTFPAPGKTTGEIHDLLCRKYAGKPVVTLGFGPDFAVLRSRGVLMNIPKMVRELRDEIRGGGVNGGGHLVVGSIKFVEGMRKEVLEKLTQKIGQAPVG</sequence>
<dbReference type="eggNOG" id="arCOG00429">
    <property type="taxonomic scope" value="Archaea"/>
</dbReference>
<dbReference type="eggNOG" id="arCOG01917">
    <property type="taxonomic scope" value="Archaea"/>
</dbReference>
<dbReference type="Pfam" id="PF00575">
    <property type="entry name" value="S1"/>
    <property type="match status" value="1"/>
</dbReference>
<dbReference type="Gene3D" id="3.90.1640.30">
    <property type="match status" value="1"/>
</dbReference>
<dbReference type="GO" id="GO:0004527">
    <property type="term" value="F:exonuclease activity"/>
    <property type="evidence" value="ECO:0007669"/>
    <property type="project" value="UniProtKB-KW"/>
</dbReference>
<dbReference type="Gene3D" id="2.40.50.140">
    <property type="entry name" value="Nucleic acid-binding proteins"/>
    <property type="match status" value="2"/>
</dbReference>
<dbReference type="Gene3D" id="2.10.230.10">
    <property type="entry name" value="Heat shock protein DnaJ, cysteine-rich domain"/>
    <property type="match status" value="1"/>
</dbReference>
<evidence type="ECO:0000313" key="4">
    <source>
        <dbReference type="EMBL" id="BAI62394.1"/>
    </source>
</evidence>
<dbReference type="GO" id="GO:0008270">
    <property type="term" value="F:zinc ion binding"/>
    <property type="evidence" value="ECO:0007669"/>
    <property type="project" value="UniProtKB-KW"/>
</dbReference>
<dbReference type="GO" id="GO:0031072">
    <property type="term" value="F:heat shock protein binding"/>
    <property type="evidence" value="ECO:0007669"/>
    <property type="project" value="InterPro"/>
</dbReference>
<dbReference type="SMART" id="SM00316">
    <property type="entry name" value="S1"/>
    <property type="match status" value="1"/>
</dbReference>
<evidence type="ECO:0000259" key="2">
    <source>
        <dbReference type="PROSITE" id="PS50126"/>
    </source>
</evidence>
<dbReference type="GO" id="GO:0003676">
    <property type="term" value="F:nucleic acid binding"/>
    <property type="evidence" value="ECO:0007669"/>
    <property type="project" value="InterPro"/>
</dbReference>
<dbReference type="FunCoup" id="D1Z122">
    <property type="interactions" value="1"/>
</dbReference>
<keyword evidence="1" id="KW-0862">Zinc</keyword>
<dbReference type="InterPro" id="IPR012340">
    <property type="entry name" value="NA-bd_OB-fold"/>
</dbReference>
<dbReference type="InterPro" id="IPR051673">
    <property type="entry name" value="SSDNA_exonuclease_RecJ"/>
</dbReference>
<dbReference type="SUPFAM" id="SSF57938">
    <property type="entry name" value="DnaJ/Hsp40 cysteine-rich domain"/>
    <property type="match status" value="1"/>
</dbReference>
<dbReference type="Pfam" id="PF01336">
    <property type="entry name" value="tRNA_anti-codon"/>
    <property type="match status" value="1"/>
</dbReference>
<dbReference type="KEGG" id="mpd:MCP_2322"/>
<reference evidence="4 5" key="1">
    <citation type="journal article" date="2007" name="Appl. Environ. Microbiol.">
        <title>Isolation of key methanogens for global methane emission from rice paddy fields: a novel isolate affiliated with the clone cluster rice cluster I.</title>
        <authorList>
            <person name="Sakai S."/>
            <person name="Imachi H."/>
            <person name="Sekiguchi Y."/>
            <person name="Ohashi A."/>
            <person name="Harada H."/>
            <person name="Kamagata Y."/>
        </authorList>
    </citation>
    <scope>NUCLEOTIDE SEQUENCE [LARGE SCALE GENOMIC DNA]</scope>
    <source>
        <strain evidence="5">DSM 17711 / JCM 13418 / NBRC 101707 / SANAE</strain>
    </source>
</reference>
<reference evidence="5" key="3">
    <citation type="journal article" date="2011" name="PLoS ONE">
        <title>Genome sequence of a mesophilic hydrogenotrophic methanogen Methanocella paludicola, the first cultivated representative of the order Methanocellales.</title>
        <authorList>
            <person name="Sakai S."/>
            <person name="Takaki Y."/>
            <person name="Shimamura S."/>
            <person name="Sekine M."/>
            <person name="Tajima T."/>
            <person name="Kosugi H."/>
            <person name="Ichikawa N."/>
            <person name="Tasumi E."/>
            <person name="Hiraki A.T."/>
            <person name="Shimizu A."/>
            <person name="Kato Y."/>
            <person name="Nishiko R."/>
            <person name="Mori K."/>
            <person name="Fujita N."/>
            <person name="Imachi H."/>
            <person name="Takai K."/>
        </authorList>
    </citation>
    <scope>NUCLEOTIDE SEQUENCE [LARGE SCALE GENOMIC DNA]</scope>
    <source>
        <strain evidence="5">DSM 17711 / JCM 13418 / NBRC 101707 / SANAE</strain>
    </source>
</reference>
<dbReference type="InterPro" id="IPR001667">
    <property type="entry name" value="DDH_dom"/>
</dbReference>
<dbReference type="AlphaFoldDB" id="D1Z122"/>
<dbReference type="InterPro" id="IPR004365">
    <property type="entry name" value="NA-bd_OB_tRNA"/>
</dbReference>
<dbReference type="OrthoDB" id="5596at2157"/>
<feature type="domain" description="S1 motif" evidence="2">
    <location>
        <begin position="117"/>
        <end position="177"/>
    </location>
</feature>
<dbReference type="PANTHER" id="PTHR30255">
    <property type="entry name" value="SINGLE-STRANDED-DNA-SPECIFIC EXONUCLEASE RECJ"/>
    <property type="match status" value="1"/>
</dbReference>
<dbReference type="SUPFAM" id="SSF50249">
    <property type="entry name" value="Nucleic acid-binding proteins"/>
    <property type="match status" value="2"/>
</dbReference>
<dbReference type="SUPFAM" id="SSF64182">
    <property type="entry name" value="DHH phosphoesterases"/>
    <property type="match status" value="1"/>
</dbReference>
<dbReference type="InterPro" id="IPR001305">
    <property type="entry name" value="HSP_DnaJ_Cys-rich_dom"/>
</dbReference>
<feature type="domain" description="CR-type" evidence="3">
    <location>
        <begin position="1"/>
        <end position="79"/>
    </location>
</feature>
<evidence type="ECO:0000256" key="1">
    <source>
        <dbReference type="PROSITE-ProRule" id="PRU00546"/>
    </source>
</evidence>
<name>D1Z122_METPS</name>
<keyword evidence="1" id="KW-0479">Metal-binding</keyword>
<dbReference type="PROSITE" id="PS51188">
    <property type="entry name" value="ZF_CR"/>
    <property type="match status" value="1"/>
</dbReference>
<dbReference type="PROSITE" id="PS50126">
    <property type="entry name" value="S1"/>
    <property type="match status" value="1"/>
</dbReference>
<keyword evidence="5" id="KW-1185">Reference proteome</keyword>
<dbReference type="EMBL" id="AP011532">
    <property type="protein sequence ID" value="BAI62394.1"/>
    <property type="molecule type" value="Genomic_DNA"/>
</dbReference>
<organism evidence="4 5">
    <name type="scientific">Methanocella paludicola (strain DSM 17711 / JCM 13418 / NBRC 101707 / SANAE)</name>
    <dbReference type="NCBI Taxonomy" id="304371"/>
    <lineage>
        <taxon>Archaea</taxon>
        <taxon>Methanobacteriati</taxon>
        <taxon>Methanobacteriota</taxon>
        <taxon>Stenosarchaea group</taxon>
        <taxon>Methanomicrobia</taxon>
        <taxon>Methanocellales</taxon>
        <taxon>Methanocellaceae</taxon>
        <taxon>Methanocella</taxon>
    </lineage>
</organism>
<dbReference type="CDD" id="cd10719">
    <property type="entry name" value="DnaJ_zf"/>
    <property type="match status" value="1"/>
</dbReference>
<dbReference type="InParanoid" id="D1Z122"/>
<dbReference type="STRING" id="304371.MCP_2322"/>
<protein>
    <recommendedName>
        <fullName evidence="6">S1 motif domain-containing protein</fullName>
    </recommendedName>
</protein>
<gene>
    <name evidence="4" type="ordered locus">MCP_2322</name>
</gene>
<evidence type="ECO:0000259" key="3">
    <source>
        <dbReference type="PROSITE" id="PS51188"/>
    </source>
</evidence>
<feature type="zinc finger region" description="CR-type" evidence="1">
    <location>
        <begin position="1"/>
        <end position="79"/>
    </location>
</feature>
<dbReference type="CDD" id="cd04473">
    <property type="entry name" value="S1_RecJ_like"/>
    <property type="match status" value="1"/>
</dbReference>
<dbReference type="GeneID" id="8682121"/>
<dbReference type="InterPro" id="IPR003029">
    <property type="entry name" value="S1_domain"/>
</dbReference>
<keyword evidence="1" id="KW-0863">Zinc-finger</keyword>
<evidence type="ECO:0000313" key="5">
    <source>
        <dbReference type="Proteomes" id="UP000001882"/>
    </source>
</evidence>
<proteinExistence type="predicted"/>
<accession>D1Z122</accession>
<dbReference type="PATRIC" id="fig|304371.9.peg.2364"/>
<dbReference type="GO" id="GO:0051082">
    <property type="term" value="F:unfolded protein binding"/>
    <property type="evidence" value="ECO:0007669"/>
    <property type="project" value="InterPro"/>
</dbReference>
<dbReference type="InterPro" id="IPR036410">
    <property type="entry name" value="HSP_DnaJ_Cys-rich_dom_sf"/>
</dbReference>
<dbReference type="PANTHER" id="PTHR30255:SF2">
    <property type="entry name" value="SINGLE-STRANDED-DNA-SPECIFIC EXONUCLEASE RECJ"/>
    <property type="match status" value="1"/>
</dbReference>
<dbReference type="InterPro" id="IPR038763">
    <property type="entry name" value="DHH_sf"/>
</dbReference>
<dbReference type="RefSeq" id="WP_012901068.1">
    <property type="nucleotide sequence ID" value="NC_013665.1"/>
</dbReference>
<evidence type="ECO:0008006" key="6">
    <source>
        <dbReference type="Google" id="ProtNLM"/>
    </source>
</evidence>
<reference evidence="4 5" key="2">
    <citation type="journal article" date="2008" name="Int. J. Syst. Evol. Microbiol.">
        <title>Methanocella paludicola gen. nov., sp. nov., a methane-producing archaeon, the first isolate of the lineage 'Rice Cluster I', and proposal of the new archaeal order Methanocellales ord. nov.</title>
        <authorList>
            <person name="Sakai S."/>
            <person name="Imachi H."/>
            <person name="Hanada S."/>
            <person name="Ohashi A."/>
            <person name="Harada H."/>
            <person name="Kamagata Y."/>
        </authorList>
    </citation>
    <scope>NUCLEOTIDE SEQUENCE [LARGE SCALE GENOMIC DNA]</scope>
    <source>
        <strain evidence="5">DSM 17711 / JCM 13418 / NBRC 101707 / SANAE</strain>
    </source>
</reference>